<dbReference type="GO" id="GO:0034194">
    <property type="term" value="P:D-galactonate catabolic process"/>
    <property type="evidence" value="ECO:0007669"/>
    <property type="project" value="InterPro"/>
</dbReference>
<organism evidence="1 2">
    <name type="scientific">Leeia aquatica</name>
    <dbReference type="NCBI Taxonomy" id="2725557"/>
    <lineage>
        <taxon>Bacteria</taxon>
        <taxon>Pseudomonadati</taxon>
        <taxon>Pseudomonadota</taxon>
        <taxon>Betaproteobacteria</taxon>
        <taxon>Neisseriales</taxon>
        <taxon>Leeiaceae</taxon>
        <taxon>Leeia</taxon>
    </lineage>
</organism>
<dbReference type="AlphaFoldDB" id="A0A847SHG0"/>
<dbReference type="InterPro" id="IPR007729">
    <property type="entry name" value="DGOK"/>
</dbReference>
<evidence type="ECO:0000313" key="2">
    <source>
        <dbReference type="Proteomes" id="UP000587991"/>
    </source>
</evidence>
<keyword evidence="2" id="KW-1185">Reference proteome</keyword>
<protein>
    <submittedName>
        <fullName evidence="1">2-dehydro-3-deoxygalactonokinase</fullName>
    </submittedName>
</protein>
<dbReference type="InterPro" id="IPR043129">
    <property type="entry name" value="ATPase_NBD"/>
</dbReference>
<dbReference type="InterPro" id="IPR042257">
    <property type="entry name" value="DGOK_C"/>
</dbReference>
<dbReference type="GO" id="GO:0008671">
    <property type="term" value="F:2-dehydro-3-deoxygalactonokinase activity"/>
    <property type="evidence" value="ECO:0007669"/>
    <property type="project" value="InterPro"/>
</dbReference>
<keyword evidence="1" id="KW-0418">Kinase</keyword>
<dbReference type="Gene3D" id="3.30.420.300">
    <property type="entry name" value="2-keto-3-deoxy-galactonokinase, substrate binding domain"/>
    <property type="match status" value="1"/>
</dbReference>
<dbReference type="SUPFAM" id="SSF53067">
    <property type="entry name" value="Actin-like ATPase domain"/>
    <property type="match status" value="1"/>
</dbReference>
<dbReference type="Proteomes" id="UP000587991">
    <property type="component" value="Unassembled WGS sequence"/>
</dbReference>
<sequence length="299" mass="32004">MTTVLIGVDWGSSNLRAFRFNPQGEVLETRHAAHGVTRFPAGEATAAMLAGLHDWLDACPGVPMLLCGMAGSKLGWREAPYLPAPADLATLSRGLVRFEAEQRQVAIIPGVSSFEDCAGFRDVMRGEETQALGLSAPVPLLIAPGTHSKWIRLEGARISGLHTAMTGELYAILRQHSLIAGVTSDGPWDAAAFHDGLNNARSHPDWLTQLFGVRARGVQAEMPPSSLAAWLSGLLIGYELVQGLARYPDLQQVAIVASAPLSDHYASALASRGIESQLIDGDQAVMRGLWRVAKEAQLV</sequence>
<comment type="caution">
    <text evidence="1">The sequence shown here is derived from an EMBL/GenBank/DDBJ whole genome shotgun (WGS) entry which is preliminary data.</text>
</comment>
<gene>
    <name evidence="1" type="ORF">HF682_16685</name>
</gene>
<dbReference type="Pfam" id="PF05035">
    <property type="entry name" value="DGOK"/>
    <property type="match status" value="1"/>
</dbReference>
<dbReference type="EMBL" id="JABAIM010000005">
    <property type="protein sequence ID" value="NLR76806.1"/>
    <property type="molecule type" value="Genomic_DNA"/>
</dbReference>
<proteinExistence type="predicted"/>
<dbReference type="InterPro" id="IPR042258">
    <property type="entry name" value="DGOK_N"/>
</dbReference>
<keyword evidence="1" id="KW-0808">Transferase</keyword>
<accession>A0A847SHG0</accession>
<name>A0A847SHG0_9NEIS</name>
<reference evidence="1 2" key="1">
    <citation type="submission" date="2020-04" db="EMBL/GenBank/DDBJ databases">
        <title>Draft genome of Leeia sp. IMCC25680.</title>
        <authorList>
            <person name="Song J."/>
            <person name="Cho J.-C."/>
        </authorList>
    </citation>
    <scope>NUCLEOTIDE SEQUENCE [LARGE SCALE GENOMIC DNA]</scope>
    <source>
        <strain evidence="1 2">IMCC25680</strain>
    </source>
</reference>
<dbReference type="Gene3D" id="3.30.420.310">
    <property type="entry name" value="2-keto-3-deoxy-galactonokinase, C-terminal domain"/>
    <property type="match status" value="1"/>
</dbReference>
<dbReference type="RefSeq" id="WP_168878481.1">
    <property type="nucleotide sequence ID" value="NZ_JABAIM010000005.1"/>
</dbReference>
<evidence type="ECO:0000313" key="1">
    <source>
        <dbReference type="EMBL" id="NLR76806.1"/>
    </source>
</evidence>